<dbReference type="OMA" id="AMTYNTY"/>
<dbReference type="EMBL" id="KN817523">
    <property type="protein sequence ID" value="KJA27596.1"/>
    <property type="molecule type" value="Genomic_DNA"/>
</dbReference>
<feature type="transmembrane region" description="Helical" evidence="4">
    <location>
        <begin position="39"/>
        <end position="57"/>
    </location>
</feature>
<name>A0A0D2PG98_HYPSF</name>
<keyword evidence="1 4" id="KW-0812">Transmembrane</keyword>
<feature type="transmembrane region" description="Helical" evidence="4">
    <location>
        <begin position="149"/>
        <end position="166"/>
    </location>
</feature>
<organism evidence="5 6">
    <name type="scientific">Hypholoma sublateritium (strain FD-334 SS-4)</name>
    <dbReference type="NCBI Taxonomy" id="945553"/>
    <lineage>
        <taxon>Eukaryota</taxon>
        <taxon>Fungi</taxon>
        <taxon>Dikarya</taxon>
        <taxon>Basidiomycota</taxon>
        <taxon>Agaricomycotina</taxon>
        <taxon>Agaricomycetes</taxon>
        <taxon>Agaricomycetidae</taxon>
        <taxon>Agaricales</taxon>
        <taxon>Agaricineae</taxon>
        <taxon>Strophariaceae</taxon>
        <taxon>Hypholoma</taxon>
    </lineage>
</organism>
<dbReference type="InterPro" id="IPR007274">
    <property type="entry name" value="Cop_transporter"/>
</dbReference>
<evidence type="ECO:0000313" key="5">
    <source>
        <dbReference type="EMBL" id="KJA27596.1"/>
    </source>
</evidence>
<gene>
    <name evidence="5" type="ORF">HYPSUDRAFT_107133</name>
</gene>
<comment type="similarity">
    <text evidence="4">Belongs to the copper transporter (Ctr) (TC 1.A.56) family. SLC31A subfamily.</text>
</comment>
<keyword evidence="4" id="KW-0813">Transport</keyword>
<keyword evidence="6" id="KW-1185">Reference proteome</keyword>
<keyword evidence="4" id="KW-0186">Copper</keyword>
<evidence type="ECO:0000256" key="4">
    <source>
        <dbReference type="RuleBase" id="RU367022"/>
    </source>
</evidence>
<dbReference type="PANTHER" id="PTHR12483">
    <property type="entry name" value="SOLUTE CARRIER FAMILY 31 COPPER TRANSPORTERS"/>
    <property type="match status" value="1"/>
</dbReference>
<evidence type="ECO:0000256" key="2">
    <source>
        <dbReference type="ARBA" id="ARBA00022989"/>
    </source>
</evidence>
<dbReference type="GO" id="GO:0005375">
    <property type="term" value="F:copper ion transmembrane transporter activity"/>
    <property type="evidence" value="ECO:0007669"/>
    <property type="project" value="UniProtKB-UniRule"/>
</dbReference>
<dbReference type="OrthoDB" id="161814at2759"/>
<dbReference type="Proteomes" id="UP000054270">
    <property type="component" value="Unassembled WGS sequence"/>
</dbReference>
<proteinExistence type="inferred from homology"/>
<sequence>HGGHDMPMKPMCKMNMLWNTDIIDTCIVFRSWRISSNAVFFWSCAAIIALGVFYEYLRVFQRRLDHHIALSLSKGKGRTRAASSGRASPEGSRSLAEESGLLSGQRTLNDSIAGTPVPPVPRALRAVVYGATVFLSFFLMLVFMTYNAYLITAVVVGAALGHYIFGSTLNIDAILLDTSGGKGMACH</sequence>
<dbReference type="Pfam" id="PF04145">
    <property type="entry name" value="Ctr"/>
    <property type="match status" value="1"/>
</dbReference>
<comment type="subcellular location">
    <subcellularLocation>
        <location evidence="4">Membrane</location>
        <topology evidence="4">Multi-pass membrane protein</topology>
    </subcellularLocation>
</comment>
<keyword evidence="2 4" id="KW-1133">Transmembrane helix</keyword>
<keyword evidence="3 4" id="KW-0472">Membrane</keyword>
<reference evidence="6" key="1">
    <citation type="submission" date="2014-04" db="EMBL/GenBank/DDBJ databases">
        <title>Evolutionary Origins and Diversification of the Mycorrhizal Mutualists.</title>
        <authorList>
            <consortium name="DOE Joint Genome Institute"/>
            <consortium name="Mycorrhizal Genomics Consortium"/>
            <person name="Kohler A."/>
            <person name="Kuo A."/>
            <person name="Nagy L.G."/>
            <person name="Floudas D."/>
            <person name="Copeland A."/>
            <person name="Barry K.W."/>
            <person name="Cichocki N."/>
            <person name="Veneault-Fourrey C."/>
            <person name="LaButti K."/>
            <person name="Lindquist E.A."/>
            <person name="Lipzen A."/>
            <person name="Lundell T."/>
            <person name="Morin E."/>
            <person name="Murat C."/>
            <person name="Riley R."/>
            <person name="Ohm R."/>
            <person name="Sun H."/>
            <person name="Tunlid A."/>
            <person name="Henrissat B."/>
            <person name="Grigoriev I.V."/>
            <person name="Hibbett D.S."/>
            <person name="Martin F."/>
        </authorList>
    </citation>
    <scope>NUCLEOTIDE SEQUENCE [LARGE SCALE GENOMIC DNA]</scope>
    <source>
        <strain evidence="6">FD-334 SS-4</strain>
    </source>
</reference>
<evidence type="ECO:0000313" key="6">
    <source>
        <dbReference type="Proteomes" id="UP000054270"/>
    </source>
</evidence>
<evidence type="ECO:0000256" key="1">
    <source>
        <dbReference type="ARBA" id="ARBA00022692"/>
    </source>
</evidence>
<keyword evidence="4" id="KW-0406">Ion transport</keyword>
<accession>A0A0D2PG98</accession>
<evidence type="ECO:0000256" key="3">
    <source>
        <dbReference type="ARBA" id="ARBA00023136"/>
    </source>
</evidence>
<protein>
    <recommendedName>
        <fullName evidence="4">Copper transport protein</fullName>
    </recommendedName>
</protein>
<feature type="non-terminal residue" evidence="5">
    <location>
        <position position="1"/>
    </location>
</feature>
<feature type="non-terminal residue" evidence="5">
    <location>
        <position position="187"/>
    </location>
</feature>
<keyword evidence="4" id="KW-0187">Copper transport</keyword>
<dbReference type="AlphaFoldDB" id="A0A0D2PG98"/>
<feature type="transmembrane region" description="Helical" evidence="4">
    <location>
        <begin position="126"/>
        <end position="143"/>
    </location>
</feature>
<dbReference type="GO" id="GO:0016020">
    <property type="term" value="C:membrane"/>
    <property type="evidence" value="ECO:0007669"/>
    <property type="project" value="UniProtKB-SubCell"/>
</dbReference>
<dbReference type="PANTHER" id="PTHR12483:SF115">
    <property type="entry name" value="COPPER TRANSPORT PROTEIN"/>
    <property type="match status" value="1"/>
</dbReference>